<proteinExistence type="predicted"/>
<gene>
    <name evidence="2" type="ORF">EUX98_g589</name>
</gene>
<protein>
    <submittedName>
        <fullName evidence="2">Uncharacterized protein</fullName>
    </submittedName>
</protein>
<comment type="caution">
    <text evidence="2">The sequence shown here is derived from an EMBL/GenBank/DDBJ whole genome shotgun (WGS) entry which is preliminary data.</text>
</comment>
<dbReference type="PANTHER" id="PTHR39219:SF1">
    <property type="entry name" value="ER MEMBRANE PROTEIN COMPLEX SUBUNIT 10"/>
    <property type="match status" value="1"/>
</dbReference>
<feature type="signal peptide" evidence="1">
    <location>
        <begin position="1"/>
        <end position="16"/>
    </location>
</feature>
<accession>A0A4S4N3T4</accession>
<keyword evidence="3" id="KW-1185">Reference proteome</keyword>
<dbReference type="Pfam" id="PF21203">
    <property type="entry name" value="ECM10"/>
    <property type="match status" value="1"/>
</dbReference>
<dbReference type="EMBL" id="SGPM01000004">
    <property type="protein sequence ID" value="THH33679.1"/>
    <property type="molecule type" value="Genomic_DNA"/>
</dbReference>
<feature type="chain" id="PRO_5020901950" evidence="1">
    <location>
        <begin position="17"/>
        <end position="243"/>
    </location>
</feature>
<organism evidence="2 3">
    <name type="scientific">Antrodiella citrinella</name>
    <dbReference type="NCBI Taxonomy" id="2447956"/>
    <lineage>
        <taxon>Eukaryota</taxon>
        <taxon>Fungi</taxon>
        <taxon>Dikarya</taxon>
        <taxon>Basidiomycota</taxon>
        <taxon>Agaricomycotina</taxon>
        <taxon>Agaricomycetes</taxon>
        <taxon>Polyporales</taxon>
        <taxon>Steccherinaceae</taxon>
        <taxon>Antrodiella</taxon>
    </lineage>
</organism>
<dbReference type="PANTHER" id="PTHR39219">
    <property type="entry name" value="ER MEMBRANE PROTEIN COMPLEX SUBUNIT 10"/>
    <property type="match status" value="1"/>
</dbReference>
<evidence type="ECO:0000256" key="1">
    <source>
        <dbReference type="SAM" id="SignalP"/>
    </source>
</evidence>
<dbReference type="Proteomes" id="UP000308730">
    <property type="component" value="Unassembled WGS sequence"/>
</dbReference>
<evidence type="ECO:0000313" key="2">
    <source>
        <dbReference type="EMBL" id="THH33679.1"/>
    </source>
</evidence>
<dbReference type="CDD" id="cd22209">
    <property type="entry name" value="EMC10"/>
    <property type="match status" value="1"/>
</dbReference>
<name>A0A4S4N3T4_9APHY</name>
<reference evidence="2 3" key="1">
    <citation type="submission" date="2019-02" db="EMBL/GenBank/DDBJ databases">
        <title>Genome sequencing of the rare red list fungi Antrodiella citrinella (Flaviporus citrinellus).</title>
        <authorList>
            <person name="Buettner E."/>
            <person name="Kellner H."/>
        </authorList>
    </citation>
    <scope>NUCLEOTIDE SEQUENCE [LARGE SCALE GENOMIC DNA]</scope>
    <source>
        <strain evidence="2 3">DSM 108506</strain>
    </source>
</reference>
<evidence type="ECO:0000313" key="3">
    <source>
        <dbReference type="Proteomes" id="UP000308730"/>
    </source>
</evidence>
<sequence>MLLAALLAALVPLALAALVPLALAAIVPLALADDHNTLRLRHRIFHPSIPDVPFSDRGALALSSSGPHVTAHLVPSDDLKLFAEALQGKAVSFKDVLYQVALEHPGDQNSAQWVISSVKACHLARSTQESITLHLAADGTPYTFDYFVGPIPHNGACPKKNAKSQADLFDLRPITNSTVIVRSPTFPPLPQLRAPPPITPEGKIAEPVPEKSFIQKYWIYMVVAVIALVLSPGPEEEKAGAKK</sequence>
<dbReference type="OrthoDB" id="1894652at2759"/>
<keyword evidence="1" id="KW-0732">Signal</keyword>
<dbReference type="AlphaFoldDB" id="A0A4S4N3T4"/>